<dbReference type="InterPro" id="IPR003594">
    <property type="entry name" value="HATPase_dom"/>
</dbReference>
<keyword evidence="5" id="KW-0418">Kinase</keyword>
<feature type="domain" description="Histidine kinase/HSP90-like ATPase" evidence="4">
    <location>
        <begin position="21"/>
        <end position="69"/>
    </location>
</feature>
<feature type="region of interest" description="Disordered" evidence="3">
    <location>
        <begin position="75"/>
        <end position="100"/>
    </location>
</feature>
<keyword evidence="6" id="KW-1185">Reference proteome</keyword>
<dbReference type="InterPro" id="IPR004358">
    <property type="entry name" value="Sig_transdc_His_kin-like_C"/>
</dbReference>
<dbReference type="OrthoDB" id="9789238at2"/>
<feature type="compositionally biased region" description="Basic residues" evidence="3">
    <location>
        <begin position="91"/>
        <end position="100"/>
    </location>
</feature>
<keyword evidence="5" id="KW-0808">Transferase</keyword>
<dbReference type="SUPFAM" id="SSF55874">
    <property type="entry name" value="ATPase domain of HSP90 chaperone/DNA topoisomerase II/histidine kinase"/>
    <property type="match status" value="1"/>
</dbReference>
<evidence type="ECO:0000256" key="3">
    <source>
        <dbReference type="SAM" id="MobiDB-lite"/>
    </source>
</evidence>
<evidence type="ECO:0000313" key="5">
    <source>
        <dbReference type="EMBL" id="TFV51235.1"/>
    </source>
</evidence>
<organism evidence="5 6">
    <name type="scientific">Bradyrhizobium niftali</name>
    <dbReference type="NCBI Taxonomy" id="2560055"/>
    <lineage>
        <taxon>Bacteria</taxon>
        <taxon>Pseudomonadati</taxon>
        <taxon>Pseudomonadota</taxon>
        <taxon>Alphaproteobacteria</taxon>
        <taxon>Hyphomicrobiales</taxon>
        <taxon>Nitrobacteraceae</taxon>
        <taxon>Bradyrhizobium</taxon>
    </lineage>
</organism>
<name>A0A4Y9M881_9BRAD</name>
<dbReference type="InterPro" id="IPR036890">
    <property type="entry name" value="HATPase_C_sf"/>
</dbReference>
<accession>A0A4Y9M881</accession>
<evidence type="ECO:0000256" key="1">
    <source>
        <dbReference type="ARBA" id="ARBA00000085"/>
    </source>
</evidence>
<proteinExistence type="predicted"/>
<comment type="caution">
    <text evidence="5">The sequence shown here is derived from an EMBL/GenBank/DDBJ whole genome shotgun (WGS) entry which is preliminary data.</text>
</comment>
<comment type="catalytic activity">
    <reaction evidence="1">
        <text>ATP + protein L-histidine = ADP + protein N-phospho-L-histidine.</text>
        <dbReference type="EC" id="2.7.13.3"/>
    </reaction>
</comment>
<sequence>MAVQSGALASELANGAPGCRFERMLTTKKTGMGMGLIISRSIVEAHGGRICAENNSSLGGARFCVTLPVIARVKPAPDPAGAETPPAFASHRPRRSKGER</sequence>
<reference evidence="5 6" key="1">
    <citation type="submission" date="2019-03" db="EMBL/GenBank/DDBJ databases">
        <title>Bradyrhizobium diversity isolated from nodules of Chamaecrista fasciculata.</title>
        <authorList>
            <person name="Klepa M.S."/>
            <person name="Urquiaga M.O."/>
            <person name="Hungria M."/>
            <person name="Delamuta J.R."/>
        </authorList>
    </citation>
    <scope>NUCLEOTIDE SEQUENCE [LARGE SCALE GENOMIC DNA]</scope>
    <source>
        <strain evidence="5 6">CNPSo 3448</strain>
    </source>
</reference>
<dbReference type="EC" id="2.7.13.3" evidence="2"/>
<protein>
    <recommendedName>
        <fullName evidence="2">histidine kinase</fullName>
        <ecNumber evidence="2">2.7.13.3</ecNumber>
    </recommendedName>
</protein>
<dbReference type="GO" id="GO:0004673">
    <property type="term" value="F:protein histidine kinase activity"/>
    <property type="evidence" value="ECO:0007669"/>
    <property type="project" value="UniProtKB-EC"/>
</dbReference>
<evidence type="ECO:0000313" key="6">
    <source>
        <dbReference type="Proteomes" id="UP000297966"/>
    </source>
</evidence>
<dbReference type="Gene3D" id="3.30.565.10">
    <property type="entry name" value="Histidine kinase-like ATPase, C-terminal domain"/>
    <property type="match status" value="1"/>
</dbReference>
<dbReference type="PRINTS" id="PR00344">
    <property type="entry name" value="BCTRLSENSOR"/>
</dbReference>
<dbReference type="Proteomes" id="UP000297966">
    <property type="component" value="Unassembled WGS sequence"/>
</dbReference>
<evidence type="ECO:0000259" key="4">
    <source>
        <dbReference type="Pfam" id="PF02518"/>
    </source>
</evidence>
<dbReference type="Pfam" id="PF02518">
    <property type="entry name" value="HATPase_c"/>
    <property type="match status" value="1"/>
</dbReference>
<evidence type="ECO:0000256" key="2">
    <source>
        <dbReference type="ARBA" id="ARBA00012438"/>
    </source>
</evidence>
<dbReference type="EMBL" id="SPQT01000001">
    <property type="protein sequence ID" value="TFV51235.1"/>
    <property type="molecule type" value="Genomic_DNA"/>
</dbReference>
<gene>
    <name evidence="5" type="ORF">E4K65_03935</name>
</gene>
<dbReference type="AlphaFoldDB" id="A0A4Y9M881"/>